<dbReference type="SUPFAM" id="SSF54197">
    <property type="entry name" value="HIT-like"/>
    <property type="match status" value="1"/>
</dbReference>
<dbReference type="PROSITE" id="PS00534">
    <property type="entry name" value="FERROCHELATASE"/>
    <property type="match status" value="1"/>
</dbReference>
<organism evidence="25 26">
    <name type="scientific">Verticillium longisporum</name>
    <name type="common">Verticillium dahliae var. longisporum</name>
    <dbReference type="NCBI Taxonomy" id="100787"/>
    <lineage>
        <taxon>Eukaryota</taxon>
        <taxon>Fungi</taxon>
        <taxon>Dikarya</taxon>
        <taxon>Ascomycota</taxon>
        <taxon>Pezizomycotina</taxon>
        <taxon>Sordariomycetes</taxon>
        <taxon>Hypocreomycetidae</taxon>
        <taxon>Glomerellales</taxon>
        <taxon>Plectosphaerellaceae</taxon>
        <taxon>Verticillium</taxon>
    </lineage>
</organism>
<dbReference type="GO" id="GO:0004325">
    <property type="term" value="F:ferrochelatase activity"/>
    <property type="evidence" value="ECO:0007669"/>
    <property type="project" value="UniProtKB-EC"/>
</dbReference>
<sequence length="1591" mass="174804">MAMRRSAAQLSKSLPKTPTATSSRQLMLPKHLASQSRKLATVPPVTQDATGSKGPTAMVFLNMGGPQTTDEVGDFLSRLFADGDLIPLGRFQNYVGPLISQRRTPKIQKQYAEIGGGSPIRKWSEYQNEEMCKILDKISPETAPHKPYVAFRYANPLTEEMYNRLLDDGFGRGKGGRAVAFTQYPQYSCSTTGSSINELWKWRQRLEGKDAASGVPGDGTINWSVIDRWPVHSGLVEAFAQNIEKKLLEYPEERRKDAVLLFSAHSLPMSVVNRGDPYPPEVAATVYAVMQRLKFSNPYRLCWQSQVGPSAWLGPQTSDTVEGYVHKGQKDLVLIPIAFTSDHIETLYEIDKEVIPDSGSPDTVKRVDSLNGSPVFIRALADIAKAHLDSGIACSPQMELRCSSDKIFFGPFEVTQQVFLRTPHCFAVVNLKPLLPGHVLVCPLQPHKRLTDLTTPEVTDLFTTTQRVQKMLARYYFKSSSDGSSSPSHAPPEAGSFNIALQDGAGAGQTVPHVHVHILPRIPGETSKDPGPKDEIYEQMTSEEGNVGGALWDAVVREKGARPHPGGAQANTANPNHQIRGKIDYLVASTPRFLKSLWSLCRDHILSTVVAMLTASSPIHYPAPSSPPNPKRPRPVQDAVPRPKAKMQSGFLLEDDSESSEDEGGKEPPLKKILTGTAHPFPSFQQRSYTPQEDSIPVETTRTGDPASTQTVPVIPPPDSLNLYDGSQVPDLLPFDDLGILQSSNRRTYTIRTSTGKAMNLQQRKPNTIDSYETIIAARTKTKEGRAKRGYYGVDINELKDAAALEISEARSRPRVPENTASEPLPSIEATQIGPKKPKKSLLWTEKYRARTFMDLCGDDSTNRTVLRWLKRWDPIVFPGATNKAPIMRRPAAKDAAVEEKPHRKILMLTGPPGLGKTTLAHVCARQAGYEVMEINASDDRSRDVVKNRIRTSLGTESVRTVANRKTGSDGQQAKVARPACVIVDEVDGAVSGSGASGEGGFVKALIDLVLLDQKNSGAAGSTSHKKKKGDDFRLMRPLILICNDVYHPSLRPLRQSGLAEVIHVGKPTIESVVTRLKSVFDKEGVPCDKDAARKICEAAWGMATGNDAKRGAQSGAEGDLRGVMVVGEWVAGRYRAAATESTPRLTRQWLDKHVVQELSSGAGGARGTGRGSAKDIVARVFQEGGGFPKAALDTSKTATNQHEQPKAQLGFTEYQKKHSMERLQQMVNTSGEIDKIVTDIMLEYPNREFNDDSFLSKPNEAYDWLQFHDACSSRLFASQDWELAPYLGLPVLACHSLFASPKRHVVAMGYDKKWGGGADDDAATVPFSGPRADFEAYQAEKENRAMLQAIQAQLSPTLMRSFRSPEDVAAEFLPYLVRLVSPDVKPVVVGGGGDQKGIASVRKDAEKAMVKRAAEIMVDVGITLQRGKIETDSAFNRTPQWVYRLEPDLDALAVYETATSMLSVQAPTRYAVRQVLDQELQASIARRENEARQARFQGGNPLGNDVPSTRVEKAAIEHKRLKVLALADRVRKDFFGRVIEEKPLQEGEGDGHGADRAAQDQPIRVWVSYNEGLNNAVRKPISLQELMRGM</sequence>
<evidence type="ECO:0000256" key="12">
    <source>
        <dbReference type="ARBA" id="ARBA00023136"/>
    </source>
</evidence>
<dbReference type="SUPFAM" id="SSF52540">
    <property type="entry name" value="P-loop containing nucleoside triphosphate hydrolases"/>
    <property type="match status" value="1"/>
</dbReference>
<evidence type="ECO:0000313" key="25">
    <source>
        <dbReference type="EMBL" id="CRK27844.1"/>
    </source>
</evidence>
<dbReference type="Pfam" id="PF00762">
    <property type="entry name" value="Ferrochelatase"/>
    <property type="match status" value="1"/>
</dbReference>
<dbReference type="InterPro" id="IPR019808">
    <property type="entry name" value="Histidine_triad_CS"/>
</dbReference>
<dbReference type="CDD" id="cd00419">
    <property type="entry name" value="Ferrochelatase_C"/>
    <property type="match status" value="1"/>
</dbReference>
<dbReference type="HAMAP" id="MF_00323">
    <property type="entry name" value="Ferrochelatase"/>
    <property type="match status" value="1"/>
</dbReference>
<feature type="compositionally biased region" description="Polar residues" evidence="23">
    <location>
        <begin position="683"/>
        <end position="712"/>
    </location>
</feature>
<dbReference type="InterPro" id="IPR001015">
    <property type="entry name" value="Ferrochelatase"/>
</dbReference>
<proteinExistence type="inferred from homology"/>
<keyword evidence="9" id="KW-0408">Iron</keyword>
<keyword evidence="6" id="KW-0999">Mitochondrion inner membrane</keyword>
<dbReference type="InterPro" id="IPR039383">
    <property type="entry name" value="FHIT"/>
</dbReference>
<feature type="site" description="Important for induction of apoptosis" evidence="20">
    <location>
        <position position="537"/>
    </location>
</feature>
<evidence type="ECO:0000256" key="19">
    <source>
        <dbReference type="PIRSR" id="PIRSR639383-2"/>
    </source>
</evidence>
<evidence type="ECO:0000256" key="17">
    <source>
        <dbReference type="ARBA" id="ARBA00034332"/>
    </source>
</evidence>
<evidence type="ECO:0000256" key="11">
    <source>
        <dbReference type="ARBA" id="ARBA00023133"/>
    </source>
</evidence>
<dbReference type="UniPathway" id="UPA00252">
    <property type="reaction ID" value="UER00325"/>
</dbReference>
<dbReference type="CDD" id="cd00009">
    <property type="entry name" value="AAA"/>
    <property type="match status" value="1"/>
</dbReference>
<dbReference type="InterPro" id="IPR003593">
    <property type="entry name" value="AAA+_ATPase"/>
</dbReference>
<dbReference type="GO" id="GO:0005743">
    <property type="term" value="C:mitochondrial inner membrane"/>
    <property type="evidence" value="ECO:0007669"/>
    <property type="project" value="UniProtKB-SubCell"/>
</dbReference>
<dbReference type="InterPro" id="IPR036265">
    <property type="entry name" value="HIT-like_sf"/>
</dbReference>
<feature type="binding site" evidence="19">
    <location>
        <begin position="508"/>
        <end position="511"/>
    </location>
    <ligand>
        <name>substrate</name>
    </ligand>
</feature>
<dbReference type="Gene3D" id="3.40.50.300">
    <property type="entry name" value="P-loop containing nucleotide triphosphate hydrolases"/>
    <property type="match status" value="1"/>
</dbReference>
<dbReference type="SMART" id="SM00382">
    <property type="entry name" value="AAA"/>
    <property type="match status" value="1"/>
</dbReference>
<dbReference type="GO" id="GO:0016887">
    <property type="term" value="F:ATP hydrolysis activity"/>
    <property type="evidence" value="ECO:0007669"/>
    <property type="project" value="InterPro"/>
</dbReference>
<evidence type="ECO:0000259" key="24">
    <source>
        <dbReference type="PROSITE" id="PS51084"/>
    </source>
</evidence>
<evidence type="ECO:0000256" key="16">
    <source>
        <dbReference type="ARBA" id="ARBA00032440"/>
    </source>
</evidence>
<keyword evidence="5" id="KW-0547">Nucleotide-binding</keyword>
<evidence type="ECO:0000256" key="1">
    <source>
        <dbReference type="ARBA" id="ARBA00004443"/>
    </source>
</evidence>
<evidence type="ECO:0000313" key="26">
    <source>
        <dbReference type="Proteomes" id="UP000044602"/>
    </source>
</evidence>
<feature type="region of interest" description="Disordered" evidence="23">
    <location>
        <begin position="620"/>
        <end position="716"/>
    </location>
</feature>
<comment type="pathway">
    <text evidence="2">Porphyrin-containing compound metabolism; protoheme biosynthesis; protoheme from protoporphyrin-IX: step 1/1.</text>
</comment>
<feature type="compositionally biased region" description="Polar residues" evidence="23">
    <location>
        <begin position="8"/>
        <end position="25"/>
    </location>
</feature>
<dbReference type="InterPro" id="IPR003959">
    <property type="entry name" value="ATPase_AAA_core"/>
</dbReference>
<dbReference type="Proteomes" id="UP000044602">
    <property type="component" value="Unassembled WGS sequence"/>
</dbReference>
<dbReference type="PANTHER" id="PTHR11108">
    <property type="entry name" value="FERROCHELATASE"/>
    <property type="match status" value="1"/>
</dbReference>
<dbReference type="PROSITE" id="PS00892">
    <property type="entry name" value="HIT_1"/>
    <property type="match status" value="1"/>
</dbReference>
<keyword evidence="12" id="KW-0472">Membrane</keyword>
<comment type="similarity">
    <text evidence="3 22">Belongs to the ferrochelatase family.</text>
</comment>
<feature type="compositionally biased region" description="Acidic residues" evidence="23">
    <location>
        <begin position="653"/>
        <end position="662"/>
    </location>
</feature>
<evidence type="ECO:0000256" key="8">
    <source>
        <dbReference type="ARBA" id="ARBA00022946"/>
    </source>
</evidence>
<evidence type="ECO:0000256" key="7">
    <source>
        <dbReference type="ARBA" id="ARBA00022801"/>
    </source>
</evidence>
<dbReference type="EC" id="4.98.1.1" evidence="17"/>
<dbReference type="PANTHER" id="PTHR11108:SF1">
    <property type="entry name" value="FERROCHELATASE, MITOCHONDRIAL"/>
    <property type="match status" value="1"/>
</dbReference>
<dbReference type="PROSITE" id="PS51084">
    <property type="entry name" value="HIT_2"/>
    <property type="match status" value="1"/>
</dbReference>
<evidence type="ECO:0000256" key="2">
    <source>
        <dbReference type="ARBA" id="ARBA00004943"/>
    </source>
</evidence>
<keyword evidence="10" id="KW-0496">Mitochondrion</keyword>
<evidence type="ECO:0000256" key="15">
    <source>
        <dbReference type="ARBA" id="ARBA00029619"/>
    </source>
</evidence>
<dbReference type="Gene3D" id="3.30.428.10">
    <property type="entry name" value="HIT-like"/>
    <property type="match status" value="1"/>
</dbReference>
<dbReference type="Gene3D" id="3.40.50.1400">
    <property type="match status" value="2"/>
</dbReference>
<feature type="active site" description="Tele-AMP-histidine intermediate" evidence="18">
    <location>
        <position position="515"/>
    </location>
</feature>
<protein>
    <recommendedName>
        <fullName evidence="4">Ferrochelatase, mitochondrial</fullName>
        <ecNumber evidence="17">4.98.1.1</ecNumber>
    </recommendedName>
    <alternativeName>
        <fullName evidence="16">Heme synthase</fullName>
    </alternativeName>
    <alternativeName>
        <fullName evidence="15">Protoheme ferro-lyase</fullName>
    </alternativeName>
</protein>
<evidence type="ECO:0000256" key="14">
    <source>
        <dbReference type="ARBA" id="ARBA00023244"/>
    </source>
</evidence>
<feature type="binding site" evidence="19">
    <location>
        <position position="517"/>
    </location>
    <ligand>
        <name>substrate</name>
    </ligand>
</feature>
<gene>
    <name evidence="25" type="ORF">BN1708_004505</name>
</gene>
<evidence type="ECO:0000256" key="21">
    <source>
        <dbReference type="PROSITE-ProRule" id="PRU00464"/>
    </source>
</evidence>
<dbReference type="GO" id="GO:0005524">
    <property type="term" value="F:ATP binding"/>
    <property type="evidence" value="ECO:0007669"/>
    <property type="project" value="InterPro"/>
</dbReference>
<feature type="region of interest" description="Disordered" evidence="23">
    <location>
        <begin position="1"/>
        <end position="26"/>
    </location>
</feature>
<feature type="short sequence motif" description="Histidine triad motif" evidence="21">
    <location>
        <begin position="513"/>
        <end position="517"/>
    </location>
</feature>
<feature type="binding site" evidence="19">
    <location>
        <position position="502"/>
    </location>
    <ligand>
        <name>substrate</name>
    </ligand>
</feature>
<dbReference type="FunFam" id="3.30.428.10:FF:000011">
    <property type="entry name" value="Fragile histidine triad"/>
    <property type="match status" value="1"/>
</dbReference>
<evidence type="ECO:0000256" key="5">
    <source>
        <dbReference type="ARBA" id="ARBA00022741"/>
    </source>
</evidence>
<dbReference type="Pfam" id="PF00004">
    <property type="entry name" value="AAA"/>
    <property type="match status" value="1"/>
</dbReference>
<keyword evidence="11" id="KW-0350">Heme biosynthesis</keyword>
<dbReference type="Pfam" id="PF01230">
    <property type="entry name" value="HIT"/>
    <property type="match status" value="1"/>
</dbReference>
<evidence type="ECO:0000256" key="6">
    <source>
        <dbReference type="ARBA" id="ARBA00022792"/>
    </source>
</evidence>
<keyword evidence="14" id="KW-0627">Porphyrin biosynthesis</keyword>
<accession>A0A0G4M0Q6</accession>
<dbReference type="InterPro" id="IPR033644">
    <property type="entry name" value="Ferrochelatase_C"/>
</dbReference>
<keyword evidence="26" id="KW-1185">Reference proteome</keyword>
<keyword evidence="7" id="KW-0378">Hydrolase</keyword>
<evidence type="ECO:0000256" key="13">
    <source>
        <dbReference type="ARBA" id="ARBA00023239"/>
    </source>
</evidence>
<dbReference type="InterPro" id="IPR011146">
    <property type="entry name" value="HIT-like"/>
</dbReference>
<dbReference type="EMBL" id="CVQH01020529">
    <property type="protein sequence ID" value="CRK27844.1"/>
    <property type="molecule type" value="Genomic_DNA"/>
</dbReference>
<keyword evidence="13" id="KW-0456">Lyase</keyword>
<evidence type="ECO:0000256" key="18">
    <source>
        <dbReference type="PIRSR" id="PIRSR639383-1"/>
    </source>
</evidence>
<evidence type="ECO:0000256" key="3">
    <source>
        <dbReference type="ARBA" id="ARBA00007718"/>
    </source>
</evidence>
<dbReference type="InterPro" id="IPR019772">
    <property type="entry name" value="Ferrochelatase_AS"/>
</dbReference>
<dbReference type="NCBIfam" id="TIGR00109">
    <property type="entry name" value="hemH"/>
    <property type="match status" value="1"/>
</dbReference>
<comment type="subcellular location">
    <subcellularLocation>
        <location evidence="1">Mitochondrion inner membrane</location>
        <topology evidence="1">Peripheral membrane protein</topology>
        <orientation evidence="1">Matrix side</orientation>
    </subcellularLocation>
</comment>
<dbReference type="FunFam" id="3.40.50.1400:FF:000003">
    <property type="entry name" value="Ferrochelatase"/>
    <property type="match status" value="1"/>
</dbReference>
<reference evidence="25 26" key="1">
    <citation type="submission" date="2015-05" db="EMBL/GenBank/DDBJ databases">
        <authorList>
            <person name="Wang D.B."/>
            <person name="Wang M."/>
        </authorList>
    </citation>
    <scope>NUCLEOTIDE SEQUENCE [LARGE SCALE GENOMIC DNA]</scope>
    <source>
        <strain evidence="25">VL1</strain>
    </source>
</reference>
<dbReference type="GO" id="GO:0006783">
    <property type="term" value="P:heme biosynthetic process"/>
    <property type="evidence" value="ECO:0007669"/>
    <property type="project" value="UniProtKB-KW"/>
</dbReference>
<evidence type="ECO:0000256" key="20">
    <source>
        <dbReference type="PIRSR" id="PIRSR639383-3"/>
    </source>
</evidence>
<dbReference type="InterPro" id="IPR027417">
    <property type="entry name" value="P-loop_NTPase"/>
</dbReference>
<name>A0A0G4M0Q6_VERLO</name>
<dbReference type="InterPro" id="IPR033659">
    <property type="entry name" value="Ferrochelatase_N"/>
</dbReference>
<evidence type="ECO:0000256" key="10">
    <source>
        <dbReference type="ARBA" id="ARBA00023128"/>
    </source>
</evidence>
<feature type="domain" description="HIT" evidence="24">
    <location>
        <begin position="405"/>
        <end position="528"/>
    </location>
</feature>
<evidence type="ECO:0000256" key="4">
    <source>
        <dbReference type="ARBA" id="ARBA00021249"/>
    </source>
</evidence>
<evidence type="ECO:0000256" key="22">
    <source>
        <dbReference type="RuleBase" id="RU004185"/>
    </source>
</evidence>
<keyword evidence="8" id="KW-0809">Transit peptide</keyword>
<dbReference type="SUPFAM" id="SSF53800">
    <property type="entry name" value="Chelatase"/>
    <property type="match status" value="1"/>
</dbReference>
<evidence type="ECO:0000256" key="23">
    <source>
        <dbReference type="SAM" id="MobiDB-lite"/>
    </source>
</evidence>
<dbReference type="CDD" id="cd03411">
    <property type="entry name" value="Ferrochelatase_N"/>
    <property type="match status" value="1"/>
</dbReference>
<dbReference type="STRING" id="100787.A0A0G4M0Q6"/>
<feature type="binding site" evidence="19">
    <location>
        <position position="430"/>
    </location>
    <ligand>
        <name>substrate</name>
    </ligand>
</feature>
<dbReference type="CDD" id="cd01275">
    <property type="entry name" value="FHIT"/>
    <property type="match status" value="1"/>
</dbReference>
<evidence type="ECO:0000256" key="9">
    <source>
        <dbReference type="ARBA" id="ARBA00023004"/>
    </source>
</evidence>